<dbReference type="GO" id="GO:0008270">
    <property type="term" value="F:zinc ion binding"/>
    <property type="evidence" value="ECO:0007669"/>
    <property type="project" value="InterPro"/>
</dbReference>
<keyword evidence="3 4" id="KW-0479">Metal-binding</keyword>
<dbReference type="PANTHER" id="PTHR11103:SF18">
    <property type="entry name" value="SLR1189 PROTEIN"/>
    <property type="match status" value="1"/>
</dbReference>
<dbReference type="GO" id="GO:0009086">
    <property type="term" value="P:methionine biosynthetic process"/>
    <property type="evidence" value="ECO:0007669"/>
    <property type="project" value="InterPro"/>
</dbReference>
<keyword evidence="2 4" id="KW-0808">Transferase</keyword>
<organism evidence="6 7">
    <name type="scientific">Enterococcus canis</name>
    <dbReference type="NCBI Taxonomy" id="214095"/>
    <lineage>
        <taxon>Bacteria</taxon>
        <taxon>Bacillati</taxon>
        <taxon>Bacillota</taxon>
        <taxon>Bacilli</taxon>
        <taxon>Lactobacillales</taxon>
        <taxon>Enterococcaceae</taxon>
        <taxon>Enterococcus</taxon>
    </lineage>
</organism>
<name>A0A1L8RJX2_9ENTE</name>
<dbReference type="Pfam" id="PF02574">
    <property type="entry name" value="S-methyl_trans"/>
    <property type="match status" value="1"/>
</dbReference>
<dbReference type="SUPFAM" id="SSF82282">
    <property type="entry name" value="Homocysteine S-methyltransferase"/>
    <property type="match status" value="1"/>
</dbReference>
<dbReference type="Proteomes" id="UP000181884">
    <property type="component" value="Unassembled WGS sequence"/>
</dbReference>
<reference evidence="6 7" key="1">
    <citation type="submission" date="2014-12" db="EMBL/GenBank/DDBJ databases">
        <title>Draft genome sequences of 29 type strains of Enterococci.</title>
        <authorList>
            <person name="Zhong Z."/>
            <person name="Sun Z."/>
            <person name="Liu W."/>
            <person name="Zhang W."/>
            <person name="Zhang H."/>
        </authorList>
    </citation>
    <scope>NUCLEOTIDE SEQUENCE [LARGE SCALE GENOMIC DNA]</scope>
    <source>
        <strain evidence="6 7">DSM 17029</strain>
    </source>
</reference>
<evidence type="ECO:0000313" key="6">
    <source>
        <dbReference type="EMBL" id="OJG20069.1"/>
    </source>
</evidence>
<dbReference type="InterPro" id="IPR017226">
    <property type="entry name" value="BHMT-like"/>
</dbReference>
<feature type="binding site" evidence="3 4">
    <location>
        <position position="180"/>
    </location>
    <ligand>
        <name>Zn(2+)</name>
        <dbReference type="ChEBI" id="CHEBI:29105"/>
    </ligand>
</feature>
<dbReference type="EMBL" id="JXKH01000001">
    <property type="protein sequence ID" value="OJG20069.1"/>
    <property type="molecule type" value="Genomic_DNA"/>
</dbReference>
<dbReference type="STRING" id="214095.RU97_GL000302"/>
<dbReference type="InterPro" id="IPR003726">
    <property type="entry name" value="HCY_dom"/>
</dbReference>
<evidence type="ECO:0000256" key="2">
    <source>
        <dbReference type="ARBA" id="ARBA00022679"/>
    </source>
</evidence>
<evidence type="ECO:0000256" key="4">
    <source>
        <dbReference type="PROSITE-ProRule" id="PRU00333"/>
    </source>
</evidence>
<evidence type="ECO:0000259" key="5">
    <source>
        <dbReference type="PROSITE" id="PS50970"/>
    </source>
</evidence>
<dbReference type="Gene3D" id="3.20.20.330">
    <property type="entry name" value="Homocysteine-binding-like domain"/>
    <property type="match status" value="1"/>
</dbReference>
<keyword evidence="3 4" id="KW-0862">Zinc</keyword>
<keyword evidence="1 4" id="KW-0489">Methyltransferase</keyword>
<comment type="cofactor">
    <cofactor evidence="3">
        <name>Zn(2+)</name>
        <dbReference type="ChEBI" id="CHEBI:29105"/>
    </cofactor>
    <text evidence="3">Binds 1 zinc ion per subunit.</text>
</comment>
<dbReference type="PIRSF" id="PIRSF037505">
    <property type="entry name" value="Betaine_HMT"/>
    <property type="match status" value="1"/>
</dbReference>
<feature type="binding site" evidence="4">
    <location>
        <position position="241"/>
    </location>
    <ligand>
        <name>Zn(2+)</name>
        <dbReference type="ChEBI" id="CHEBI:29105"/>
    </ligand>
</feature>
<evidence type="ECO:0000313" key="7">
    <source>
        <dbReference type="Proteomes" id="UP000181884"/>
    </source>
</evidence>
<proteinExistence type="predicted"/>
<keyword evidence="7" id="KW-1185">Reference proteome</keyword>
<dbReference type="AlphaFoldDB" id="A0A1L8RJX2"/>
<sequence length="259" mass="28282">MLTAFQDFVIGDGAMGTLLAPDIAYEHLLKANLEQPKLILNAHQDYVAAGAELILTNTFALSLDTAPPDEKVRIARQACQLTKQAGAKWWAYDLGPALPEQSQRERQLTYSQQAQIAVEENADALLLETFYTISELALALEAVTSCPLPLMVSVALLGEDDLASVLHLCQGRVAVLGINCQYGPSLLQSTAYLRQHWTGPLYIQPNRGIPDHDGHLPVSQLEFAGFVQKLIQLGVNGIGGCCGTTPETIHFIKKEHLQR</sequence>
<dbReference type="GO" id="GO:0032259">
    <property type="term" value="P:methylation"/>
    <property type="evidence" value="ECO:0007669"/>
    <property type="project" value="UniProtKB-KW"/>
</dbReference>
<feature type="binding site" evidence="4">
    <location>
        <position position="242"/>
    </location>
    <ligand>
        <name>Zn(2+)</name>
        <dbReference type="ChEBI" id="CHEBI:29105"/>
    </ligand>
</feature>
<dbReference type="PANTHER" id="PTHR11103">
    <property type="entry name" value="SLR1189 PROTEIN"/>
    <property type="match status" value="1"/>
</dbReference>
<evidence type="ECO:0000256" key="1">
    <source>
        <dbReference type="ARBA" id="ARBA00022603"/>
    </source>
</evidence>
<evidence type="ECO:0000256" key="3">
    <source>
        <dbReference type="PIRSR" id="PIRSR037505-2"/>
    </source>
</evidence>
<dbReference type="InterPro" id="IPR036589">
    <property type="entry name" value="HCY_dom_sf"/>
</dbReference>
<comment type="caution">
    <text evidence="6">The sequence shown here is derived from an EMBL/GenBank/DDBJ whole genome shotgun (WGS) entry which is preliminary data.</text>
</comment>
<dbReference type="GO" id="GO:0008168">
    <property type="term" value="F:methyltransferase activity"/>
    <property type="evidence" value="ECO:0007669"/>
    <property type="project" value="UniProtKB-UniRule"/>
</dbReference>
<accession>A0A1L8RJX2</accession>
<gene>
    <name evidence="6" type="ORF">RU97_GL000302</name>
</gene>
<protein>
    <recommendedName>
        <fullName evidence="5">Hcy-binding domain-containing protein</fullName>
    </recommendedName>
</protein>
<feature type="domain" description="Hcy-binding" evidence="5">
    <location>
        <begin position="1"/>
        <end position="256"/>
    </location>
</feature>
<dbReference type="PROSITE" id="PS50970">
    <property type="entry name" value="HCY"/>
    <property type="match status" value="1"/>
</dbReference>